<dbReference type="PANTHER" id="PTHR31167:SF3">
    <property type="entry name" value="SPINDLE AND CENTRIOLE-ASSOCIATED PROTEIN 1"/>
    <property type="match status" value="1"/>
</dbReference>
<evidence type="ECO:0000256" key="2">
    <source>
        <dbReference type="ARBA" id="ARBA00004186"/>
    </source>
</evidence>
<evidence type="ECO:0000313" key="14">
    <source>
        <dbReference type="EMBL" id="CAF3637054.1"/>
    </source>
</evidence>
<dbReference type="GO" id="GO:0005819">
    <property type="term" value="C:spindle"/>
    <property type="evidence" value="ECO:0007669"/>
    <property type="project" value="UniProtKB-SubCell"/>
</dbReference>
<evidence type="ECO:0000256" key="12">
    <source>
        <dbReference type="SAM" id="MobiDB-lite"/>
    </source>
</evidence>
<keyword evidence="4" id="KW-0963">Cytoplasm</keyword>
<dbReference type="GO" id="GO:0051301">
    <property type="term" value="P:cell division"/>
    <property type="evidence" value="ECO:0007669"/>
    <property type="project" value="UniProtKB-KW"/>
</dbReference>
<evidence type="ECO:0000256" key="1">
    <source>
        <dbReference type="ARBA" id="ARBA00004114"/>
    </source>
</evidence>
<keyword evidence="8" id="KW-0206">Cytoskeleton</keyword>
<dbReference type="GO" id="GO:0005814">
    <property type="term" value="C:centriole"/>
    <property type="evidence" value="ECO:0007669"/>
    <property type="project" value="UniProtKB-SubCell"/>
</dbReference>
<evidence type="ECO:0000256" key="9">
    <source>
        <dbReference type="ARBA" id="ARBA00023306"/>
    </source>
</evidence>
<evidence type="ECO:0000313" key="13">
    <source>
        <dbReference type="EMBL" id="CAF0795158.1"/>
    </source>
</evidence>
<dbReference type="GO" id="GO:0005813">
    <property type="term" value="C:centrosome"/>
    <property type="evidence" value="ECO:0007669"/>
    <property type="project" value="TreeGrafter"/>
</dbReference>
<sequence>MSKTNIRRPQKKSTLKKRQDWDSSVGDLSQHRLSDDEASRRKQAYQSRNVQLIQGEKQRKILAKAVHDARKNNNHQLGILREILFNERDIDELMQKSNNVLQTSRSDKALPKNNMLRSGKNHFTSLNDNHTRKPTSASARPSSTKNLNSPSGADWNQSEEDNLSVSSADVGEGEEDELENEPVRLNRSNKRIDHHNESANIHLLNDREQQQQQQQRNSSSTRNPYLYSQSRQQSAGVRSVNNVSFMSDISKTGGKTTGTESTGNLSTNQLKLLLDRLSSELHELETITGFKPDKNDSSLTNQSNTCSTALVTALITLTGHVKQCALSTKSQPNQETNTLKDQLSVVIKAQLDFQQKIENQVSMLQTMMQTVCQLVNNEIISNKKCSGNCTSQQQQQQQQKQSTINSTHIRRDQTDFQIAEPRQTWLSNQNNIHIQRPNNNATDELLTFTQRMSNEFIYFGLGLATPTDTNQYRYSTYSETNEISKKVSRPTSSLSTNESNNNDFSKQISQRRNIDPESRSSMISPIDMPSSYDVFESGLPRNNSTTSMLRNTTSNGYGGTSNNIPPVSTNETILEKILQERLLLVQQIAELNKQHEMTQEELANLEANALQQRIT</sequence>
<dbReference type="GO" id="GO:0051310">
    <property type="term" value="P:metaphase chromosome alignment"/>
    <property type="evidence" value="ECO:0007669"/>
    <property type="project" value="TreeGrafter"/>
</dbReference>
<evidence type="ECO:0000256" key="8">
    <source>
        <dbReference type="ARBA" id="ARBA00023212"/>
    </source>
</evidence>
<keyword evidence="9" id="KW-0131">Cell cycle</keyword>
<keyword evidence="6" id="KW-0498">Mitosis</keyword>
<keyword evidence="7 11" id="KW-0175">Coiled coil</keyword>
<organism evidence="13 15">
    <name type="scientific">Rotaria sordida</name>
    <dbReference type="NCBI Taxonomy" id="392033"/>
    <lineage>
        <taxon>Eukaryota</taxon>
        <taxon>Metazoa</taxon>
        <taxon>Spiralia</taxon>
        <taxon>Gnathifera</taxon>
        <taxon>Rotifera</taxon>
        <taxon>Eurotatoria</taxon>
        <taxon>Bdelloidea</taxon>
        <taxon>Philodinida</taxon>
        <taxon>Philodinidae</taxon>
        <taxon>Rotaria</taxon>
    </lineage>
</organism>
<evidence type="ECO:0000256" key="7">
    <source>
        <dbReference type="ARBA" id="ARBA00023054"/>
    </source>
</evidence>
<feature type="region of interest" description="Disordered" evidence="12">
    <location>
        <begin position="101"/>
        <end position="192"/>
    </location>
</feature>
<comment type="caution">
    <text evidence="13">The sequence shown here is derived from an EMBL/GenBank/DDBJ whole genome shotgun (WGS) entry which is preliminary data.</text>
</comment>
<evidence type="ECO:0000256" key="3">
    <source>
        <dbReference type="ARBA" id="ARBA00018313"/>
    </source>
</evidence>
<evidence type="ECO:0000256" key="11">
    <source>
        <dbReference type="SAM" id="Coils"/>
    </source>
</evidence>
<feature type="compositionally biased region" description="Polar residues" evidence="12">
    <location>
        <begin position="121"/>
        <end position="156"/>
    </location>
</feature>
<feature type="compositionally biased region" description="Low complexity" evidence="12">
    <location>
        <begin position="491"/>
        <end position="502"/>
    </location>
</feature>
<accession>A0A813SCK2</accession>
<keyword evidence="5" id="KW-0132">Cell division</keyword>
<dbReference type="EMBL" id="CAJNOU010000005">
    <property type="protein sequence ID" value="CAF0795158.1"/>
    <property type="molecule type" value="Genomic_DNA"/>
</dbReference>
<gene>
    <name evidence="14" type="ORF">FNK824_LOCUS5234</name>
    <name evidence="13" type="ORF">SEV965_LOCUS347</name>
</gene>
<dbReference type="GO" id="GO:0046599">
    <property type="term" value="P:regulation of centriole replication"/>
    <property type="evidence" value="ECO:0007669"/>
    <property type="project" value="TreeGrafter"/>
</dbReference>
<feature type="compositionally biased region" description="Acidic residues" evidence="12">
    <location>
        <begin position="171"/>
        <end position="180"/>
    </location>
</feature>
<reference evidence="13" key="1">
    <citation type="submission" date="2021-02" db="EMBL/GenBank/DDBJ databases">
        <authorList>
            <person name="Nowell W R."/>
        </authorList>
    </citation>
    <scope>NUCLEOTIDE SEQUENCE</scope>
</reference>
<evidence type="ECO:0000256" key="4">
    <source>
        <dbReference type="ARBA" id="ARBA00022490"/>
    </source>
</evidence>
<feature type="region of interest" description="Disordered" evidence="12">
    <location>
        <begin position="1"/>
        <end position="46"/>
    </location>
</feature>
<dbReference type="InterPro" id="IPR031387">
    <property type="entry name" value="SPICE1"/>
</dbReference>
<comment type="subcellular location">
    <subcellularLocation>
        <location evidence="1">Cytoplasm</location>
        <location evidence="1">Cytoskeleton</location>
        <location evidence="1">Microtubule organizing center</location>
        <location evidence="1">Centrosome</location>
        <location evidence="1">Centriole</location>
    </subcellularLocation>
    <subcellularLocation>
        <location evidence="2">Cytoplasm</location>
        <location evidence="2">Cytoskeleton</location>
        <location evidence="2">Spindle</location>
    </subcellularLocation>
</comment>
<dbReference type="GO" id="GO:0090307">
    <property type="term" value="P:mitotic spindle assembly"/>
    <property type="evidence" value="ECO:0007669"/>
    <property type="project" value="InterPro"/>
</dbReference>
<feature type="compositionally biased region" description="Basic residues" evidence="12">
    <location>
        <begin position="1"/>
        <end position="16"/>
    </location>
</feature>
<dbReference type="Proteomes" id="UP000663889">
    <property type="component" value="Unassembled WGS sequence"/>
</dbReference>
<dbReference type="EMBL" id="CAJOBE010000410">
    <property type="protein sequence ID" value="CAF3637054.1"/>
    <property type="molecule type" value="Genomic_DNA"/>
</dbReference>
<evidence type="ECO:0000313" key="15">
    <source>
        <dbReference type="Proteomes" id="UP000663889"/>
    </source>
</evidence>
<feature type="compositionally biased region" description="Basic and acidic residues" evidence="12">
    <location>
        <begin position="29"/>
        <end position="40"/>
    </location>
</feature>
<evidence type="ECO:0000256" key="6">
    <source>
        <dbReference type="ARBA" id="ARBA00022776"/>
    </source>
</evidence>
<feature type="compositionally biased region" description="Polar residues" evidence="12">
    <location>
        <begin position="216"/>
        <end position="239"/>
    </location>
</feature>
<dbReference type="Proteomes" id="UP000663874">
    <property type="component" value="Unassembled WGS sequence"/>
</dbReference>
<feature type="region of interest" description="Disordered" evidence="12">
    <location>
        <begin position="480"/>
        <end position="527"/>
    </location>
</feature>
<feature type="region of interest" description="Disordered" evidence="12">
    <location>
        <begin position="206"/>
        <end position="239"/>
    </location>
</feature>
<protein>
    <recommendedName>
        <fullName evidence="3">Spindle and centriole-associated protein 1</fullName>
    </recommendedName>
    <alternativeName>
        <fullName evidence="10">Coiled-coil domain-containing protein 52</fullName>
    </alternativeName>
</protein>
<dbReference type="PANTHER" id="PTHR31167">
    <property type="entry name" value="SPINDLE AND CENTRIOLE ASSOCIATED PROTEIN 1 SPICE1"/>
    <property type="match status" value="1"/>
</dbReference>
<dbReference type="AlphaFoldDB" id="A0A813SCK2"/>
<feature type="coiled-coil region" evidence="11">
    <location>
        <begin position="574"/>
        <end position="608"/>
    </location>
</feature>
<name>A0A813SCK2_9BILA</name>
<proteinExistence type="predicted"/>
<evidence type="ECO:0000256" key="5">
    <source>
        <dbReference type="ARBA" id="ARBA00022618"/>
    </source>
</evidence>
<evidence type="ECO:0000256" key="10">
    <source>
        <dbReference type="ARBA" id="ARBA00030722"/>
    </source>
</evidence>